<organism evidence="1">
    <name type="scientific">Lotharella globosa</name>
    <dbReference type="NCBI Taxonomy" id="91324"/>
    <lineage>
        <taxon>Eukaryota</taxon>
        <taxon>Sar</taxon>
        <taxon>Rhizaria</taxon>
        <taxon>Cercozoa</taxon>
        <taxon>Chlorarachniophyceae</taxon>
        <taxon>Lotharella</taxon>
    </lineage>
</organism>
<name>A0A7S3ZIC4_9EUKA</name>
<reference evidence="1" key="1">
    <citation type="submission" date="2021-01" db="EMBL/GenBank/DDBJ databases">
        <authorList>
            <person name="Corre E."/>
            <person name="Pelletier E."/>
            <person name="Niang G."/>
            <person name="Scheremetjew M."/>
            <person name="Finn R."/>
            <person name="Kale V."/>
            <person name="Holt S."/>
            <person name="Cochrane G."/>
            <person name="Meng A."/>
            <person name="Brown T."/>
            <person name="Cohen L."/>
        </authorList>
    </citation>
    <scope>NUCLEOTIDE SEQUENCE</scope>
    <source>
        <strain evidence="1">CCCM811</strain>
    </source>
</reference>
<gene>
    <name evidence="1" type="ORF">LGLO00237_LOCUS35638</name>
</gene>
<dbReference type="Gene3D" id="6.20.330.10">
    <property type="match status" value="1"/>
</dbReference>
<proteinExistence type="predicted"/>
<dbReference type="InterPro" id="IPR029045">
    <property type="entry name" value="ClpP/crotonase-like_dom_sf"/>
</dbReference>
<evidence type="ECO:0000313" key="1">
    <source>
        <dbReference type="EMBL" id="CAE0683850.1"/>
    </source>
</evidence>
<dbReference type="AlphaFoldDB" id="A0A7S3ZIC4"/>
<sequence length="158" mass="17470">MTAGVNKRVGSSLKPWEDNDKAYMQRLLDKLHVHFIDTVKLGRGDKLKPEVAKAKMEQLYGDSMPSGCDGLFDGTFYEGTEAVEVGLADLTGDLRGFMKDRHPGAIVVPIKTNFYDRLLTRILPGMMTSAHGAFDDGRTGLDSLNVDSVALFPYLSWK</sequence>
<dbReference type="EMBL" id="HBIV01051936">
    <property type="protein sequence ID" value="CAE0683850.1"/>
    <property type="molecule type" value="Transcribed_RNA"/>
</dbReference>
<dbReference type="SUPFAM" id="SSF52096">
    <property type="entry name" value="ClpP/crotonase"/>
    <property type="match status" value="1"/>
</dbReference>
<protein>
    <submittedName>
        <fullName evidence="1">Uncharacterized protein</fullName>
    </submittedName>
</protein>
<accession>A0A7S3ZIC4</accession>